<dbReference type="Proteomes" id="UP000094527">
    <property type="component" value="Unassembled WGS sequence"/>
</dbReference>
<comment type="caution">
    <text evidence="1">The sequence shown here is derived from an EMBL/GenBank/DDBJ whole genome shotgun (WGS) entry which is preliminary data.</text>
</comment>
<keyword evidence="2" id="KW-1185">Reference proteome</keyword>
<proteinExistence type="predicted"/>
<organism evidence="1 2">
    <name type="scientific">Orchesella cincta</name>
    <name type="common">Springtail</name>
    <name type="synonym">Podura cincta</name>
    <dbReference type="NCBI Taxonomy" id="48709"/>
    <lineage>
        <taxon>Eukaryota</taxon>
        <taxon>Metazoa</taxon>
        <taxon>Ecdysozoa</taxon>
        <taxon>Arthropoda</taxon>
        <taxon>Hexapoda</taxon>
        <taxon>Collembola</taxon>
        <taxon>Entomobryomorpha</taxon>
        <taxon>Entomobryoidea</taxon>
        <taxon>Orchesellidae</taxon>
        <taxon>Orchesellinae</taxon>
        <taxon>Orchesella</taxon>
    </lineage>
</organism>
<accession>A0A1D2M1A6</accession>
<sequence>MELDAALHFWIKFIQSRAFPDDKKQLLLTSEVSSSSKLIQLSPFIDHHGLIRVVGRLQNSKFRTPQKHPIILPPMITSRSSSSRIVICDTSTPVSSSLGLPSVELLDITLQRHHPPPDRKCITCPRHRAEAAKQLMGNLPEARVNPSLRSRAELVYLCLKTGGRVTHEQATL</sequence>
<protein>
    <submittedName>
        <fullName evidence="1">Uncharacterized protein</fullName>
    </submittedName>
</protein>
<dbReference type="STRING" id="48709.A0A1D2M1A6"/>
<dbReference type="EMBL" id="LJIJ01007433">
    <property type="protein sequence ID" value="ODM86734.1"/>
    <property type="molecule type" value="Genomic_DNA"/>
</dbReference>
<dbReference type="AlphaFoldDB" id="A0A1D2M1A6"/>
<evidence type="ECO:0000313" key="2">
    <source>
        <dbReference type="Proteomes" id="UP000094527"/>
    </source>
</evidence>
<name>A0A1D2M1A6_ORCCI</name>
<reference evidence="1 2" key="1">
    <citation type="journal article" date="2016" name="Genome Biol. Evol.">
        <title>Gene Family Evolution Reflects Adaptation to Soil Environmental Stressors in the Genome of the Collembolan Orchesella cincta.</title>
        <authorList>
            <person name="Faddeeva-Vakhrusheva A."/>
            <person name="Derks M.F."/>
            <person name="Anvar S.Y."/>
            <person name="Agamennone V."/>
            <person name="Suring W."/>
            <person name="Smit S."/>
            <person name="van Straalen N.M."/>
            <person name="Roelofs D."/>
        </authorList>
    </citation>
    <scope>NUCLEOTIDE SEQUENCE [LARGE SCALE GENOMIC DNA]</scope>
    <source>
        <tissue evidence="1">Mixed pool</tissue>
    </source>
</reference>
<dbReference type="PANTHER" id="PTHR47331">
    <property type="entry name" value="PHD-TYPE DOMAIN-CONTAINING PROTEIN"/>
    <property type="match status" value="1"/>
</dbReference>
<evidence type="ECO:0000313" key="1">
    <source>
        <dbReference type="EMBL" id="ODM86734.1"/>
    </source>
</evidence>
<dbReference type="OrthoDB" id="6769745at2759"/>
<gene>
    <name evidence="1" type="ORF">Ocin01_19948</name>
</gene>